<dbReference type="AlphaFoldDB" id="A0A660SLS8"/>
<comment type="caution">
    <text evidence="3">The sequence shown here is derived from an EMBL/GenBank/DDBJ whole genome shotgun (WGS) entry which is preliminary data.</text>
</comment>
<dbReference type="PANTHER" id="PTHR45947:SF3">
    <property type="entry name" value="SULFOQUINOVOSYL TRANSFERASE SQD2"/>
    <property type="match status" value="1"/>
</dbReference>
<dbReference type="InterPro" id="IPR001296">
    <property type="entry name" value="Glyco_trans_1"/>
</dbReference>
<dbReference type="Proteomes" id="UP000268469">
    <property type="component" value="Unassembled WGS sequence"/>
</dbReference>
<dbReference type="InterPro" id="IPR050194">
    <property type="entry name" value="Glycosyltransferase_grp1"/>
</dbReference>
<accession>A0A660SLS8</accession>
<evidence type="ECO:0000259" key="2">
    <source>
        <dbReference type="Pfam" id="PF13439"/>
    </source>
</evidence>
<sequence>MDRGFESHPLRSGLKRLLIVNWQDIKNPQSGGAERNLHEIFKRLSQDFEITLFCSSFPDSPKEEVVDGMRVIRRGGRYDFNLVFLKYYLTWLRYEPFDIIIEDLNKIPFFTPLYSPLPKLCILHHFFGKVIYRETNPIFATYVYLTERLVGRLYPGVRFVAVSESTKRDLIRYGIRPDLISVVYNGVDTEFYQPVARKAPHPLIVSVGRIKRYKSIDHLILAVKEISPHLPELEVVIIGDGDDLPRLKQLTDRLGLRRRIRFTGWITEEEKRRIVSSAWIGVTTSAKEGFGLVNIEIQACGTPVISANSPGLRESVLDLETGLLYQYGNIGDLAEKIMRAIGEKSLRQKLTSNARGFAQRFSWDRAADQMREIITEILTRSQTPEQRF</sequence>
<evidence type="ECO:0000313" key="4">
    <source>
        <dbReference type="Proteomes" id="UP000268469"/>
    </source>
</evidence>
<organism evidence="3 4">
    <name type="scientific">candidate division WOR-3 bacterium</name>
    <dbReference type="NCBI Taxonomy" id="2052148"/>
    <lineage>
        <taxon>Bacteria</taxon>
        <taxon>Bacteria division WOR-3</taxon>
    </lineage>
</organism>
<dbReference type="InterPro" id="IPR028098">
    <property type="entry name" value="Glyco_trans_4-like_N"/>
</dbReference>
<dbReference type="Gene3D" id="3.40.50.2000">
    <property type="entry name" value="Glycogen Phosphorylase B"/>
    <property type="match status" value="2"/>
</dbReference>
<dbReference type="Pfam" id="PF13439">
    <property type="entry name" value="Glyco_transf_4"/>
    <property type="match status" value="1"/>
</dbReference>
<dbReference type="GO" id="GO:0016757">
    <property type="term" value="F:glycosyltransferase activity"/>
    <property type="evidence" value="ECO:0007669"/>
    <property type="project" value="InterPro"/>
</dbReference>
<feature type="domain" description="Glycosyltransferase subfamily 4-like N-terminal" evidence="2">
    <location>
        <begin position="31"/>
        <end position="190"/>
    </location>
</feature>
<evidence type="ECO:0000313" key="3">
    <source>
        <dbReference type="EMBL" id="RKX70971.1"/>
    </source>
</evidence>
<dbReference type="Pfam" id="PF00534">
    <property type="entry name" value="Glycos_transf_1"/>
    <property type="match status" value="1"/>
</dbReference>
<dbReference type="PANTHER" id="PTHR45947">
    <property type="entry name" value="SULFOQUINOVOSYL TRANSFERASE SQD2"/>
    <property type="match status" value="1"/>
</dbReference>
<evidence type="ECO:0000259" key="1">
    <source>
        <dbReference type="Pfam" id="PF00534"/>
    </source>
</evidence>
<name>A0A660SLS8_UNCW3</name>
<proteinExistence type="predicted"/>
<dbReference type="EMBL" id="QNBE01000021">
    <property type="protein sequence ID" value="RKX70971.1"/>
    <property type="molecule type" value="Genomic_DNA"/>
</dbReference>
<dbReference type="SUPFAM" id="SSF53756">
    <property type="entry name" value="UDP-Glycosyltransferase/glycogen phosphorylase"/>
    <property type="match status" value="1"/>
</dbReference>
<dbReference type="CDD" id="cd03801">
    <property type="entry name" value="GT4_PimA-like"/>
    <property type="match status" value="1"/>
</dbReference>
<protein>
    <recommendedName>
        <fullName evidence="5">Glycosyltransferase family 1 protein</fullName>
    </recommendedName>
</protein>
<reference evidence="3 4" key="1">
    <citation type="submission" date="2018-06" db="EMBL/GenBank/DDBJ databases">
        <title>Extensive metabolic versatility and redundancy in microbially diverse, dynamic hydrothermal sediments.</title>
        <authorList>
            <person name="Dombrowski N."/>
            <person name="Teske A."/>
            <person name="Baker B.J."/>
        </authorList>
    </citation>
    <scope>NUCLEOTIDE SEQUENCE [LARGE SCALE GENOMIC DNA]</scope>
    <source>
        <strain evidence="3">B36_G15</strain>
    </source>
</reference>
<gene>
    <name evidence="3" type="ORF">DRP53_03130</name>
</gene>
<feature type="domain" description="Glycosyl transferase family 1" evidence="1">
    <location>
        <begin position="197"/>
        <end position="355"/>
    </location>
</feature>
<evidence type="ECO:0008006" key="5">
    <source>
        <dbReference type="Google" id="ProtNLM"/>
    </source>
</evidence>